<evidence type="ECO:0000256" key="5">
    <source>
        <dbReference type="ARBA" id="ARBA00022989"/>
    </source>
</evidence>
<dbReference type="AlphaFoldDB" id="A0AAE3A423"/>
<evidence type="ECO:0000256" key="1">
    <source>
        <dbReference type="ARBA" id="ARBA00004651"/>
    </source>
</evidence>
<comment type="caution">
    <text evidence="8">The sequence shown here is derived from an EMBL/GenBank/DDBJ whole genome shotgun (WGS) entry which is preliminary data.</text>
</comment>
<evidence type="ECO:0000256" key="4">
    <source>
        <dbReference type="ARBA" id="ARBA00022692"/>
    </source>
</evidence>
<keyword evidence="4 7" id="KW-0812">Transmembrane</keyword>
<proteinExistence type="inferred from homology"/>
<evidence type="ECO:0000313" key="9">
    <source>
        <dbReference type="Proteomes" id="UP001197795"/>
    </source>
</evidence>
<dbReference type="InterPro" id="IPR003370">
    <property type="entry name" value="Chromate_transpt"/>
</dbReference>
<dbReference type="RefSeq" id="WP_227733263.1">
    <property type="nucleotide sequence ID" value="NZ_JAJEPV010000019.1"/>
</dbReference>
<feature type="transmembrane region" description="Helical" evidence="7">
    <location>
        <begin position="116"/>
        <end position="136"/>
    </location>
</feature>
<reference evidence="8 9" key="1">
    <citation type="submission" date="2021-10" db="EMBL/GenBank/DDBJ databases">
        <title>Anaerobic single-cell dispensing facilitates the cultivation of human gut bacteria.</title>
        <authorList>
            <person name="Afrizal A."/>
        </authorList>
    </citation>
    <scope>NUCLEOTIDE SEQUENCE [LARGE SCALE GENOMIC DNA]</scope>
    <source>
        <strain evidence="8 9">CLA-AA-H273</strain>
    </source>
</reference>
<evidence type="ECO:0000256" key="3">
    <source>
        <dbReference type="ARBA" id="ARBA00022475"/>
    </source>
</evidence>
<keyword evidence="5 7" id="KW-1133">Transmembrane helix</keyword>
<gene>
    <name evidence="8" type="ORF">LKD75_09100</name>
</gene>
<dbReference type="GO" id="GO:0015109">
    <property type="term" value="F:chromate transmembrane transporter activity"/>
    <property type="evidence" value="ECO:0007669"/>
    <property type="project" value="InterPro"/>
</dbReference>
<dbReference type="PANTHER" id="PTHR43663:SF1">
    <property type="entry name" value="CHROMATE TRANSPORTER"/>
    <property type="match status" value="1"/>
</dbReference>
<accession>A0AAE3A423</accession>
<dbReference type="InterPro" id="IPR052518">
    <property type="entry name" value="CHR_Transporter"/>
</dbReference>
<dbReference type="GO" id="GO:0005886">
    <property type="term" value="C:plasma membrane"/>
    <property type="evidence" value="ECO:0007669"/>
    <property type="project" value="UniProtKB-SubCell"/>
</dbReference>
<comment type="similarity">
    <text evidence="2">Belongs to the chromate ion transporter (CHR) (TC 2.A.51) family.</text>
</comment>
<evidence type="ECO:0000256" key="2">
    <source>
        <dbReference type="ARBA" id="ARBA00005262"/>
    </source>
</evidence>
<dbReference type="Proteomes" id="UP001197795">
    <property type="component" value="Unassembled WGS sequence"/>
</dbReference>
<evidence type="ECO:0000256" key="7">
    <source>
        <dbReference type="SAM" id="Phobius"/>
    </source>
</evidence>
<keyword evidence="3" id="KW-1003">Cell membrane</keyword>
<dbReference type="EMBL" id="JAJEPV010000019">
    <property type="protein sequence ID" value="MCC2119740.1"/>
    <property type="molecule type" value="Genomic_DNA"/>
</dbReference>
<dbReference type="Pfam" id="PF02417">
    <property type="entry name" value="Chromate_transp"/>
    <property type="match status" value="1"/>
</dbReference>
<feature type="transmembrane region" description="Helical" evidence="7">
    <location>
        <begin position="70"/>
        <end position="95"/>
    </location>
</feature>
<name>A0AAE3A423_9FIRM</name>
<evidence type="ECO:0000313" key="8">
    <source>
        <dbReference type="EMBL" id="MCC2119740.1"/>
    </source>
</evidence>
<sequence>MIYLQLFWSFIQIGLFSFGGGYAAMPLIQGQVVTDHGWLTMSEFTDLITISQMTPGPIAVNSATFVGLKIAGIPGAVVATLGCILPSCIIVTVLAKLYLKYRSMDMLQGVLRSLRPAVVAMIASAGILILMTAFWGSNTITFTGTKWVMVLIFAICVVILRKTKMNPIWVMVLAGVIKVFVSLV</sequence>
<protein>
    <submittedName>
        <fullName evidence="8">Chromate transporter</fullName>
    </submittedName>
</protein>
<evidence type="ECO:0000256" key="6">
    <source>
        <dbReference type="ARBA" id="ARBA00023136"/>
    </source>
</evidence>
<feature type="transmembrane region" description="Helical" evidence="7">
    <location>
        <begin position="142"/>
        <end position="160"/>
    </location>
</feature>
<dbReference type="PANTHER" id="PTHR43663">
    <property type="entry name" value="CHROMATE TRANSPORT PROTEIN-RELATED"/>
    <property type="match status" value="1"/>
</dbReference>
<keyword evidence="9" id="KW-1185">Reference proteome</keyword>
<keyword evidence="6 7" id="KW-0472">Membrane</keyword>
<organism evidence="8 9">
    <name type="scientific">Waltera acetigignens</name>
    <dbReference type="NCBI Taxonomy" id="2981769"/>
    <lineage>
        <taxon>Bacteria</taxon>
        <taxon>Bacillati</taxon>
        <taxon>Bacillota</taxon>
        <taxon>Clostridia</taxon>
        <taxon>Lachnospirales</taxon>
        <taxon>Lachnospiraceae</taxon>
        <taxon>Waltera</taxon>
    </lineage>
</organism>
<comment type="subcellular location">
    <subcellularLocation>
        <location evidence="1">Cell membrane</location>
        <topology evidence="1">Multi-pass membrane protein</topology>
    </subcellularLocation>
</comment>